<sequence>MKITVLFLCVLTMVGCADRTQQLVLLSQTEEITSTEQPKVAVPKPAESQMTEVKQPTVKTAAKKITKPKKKVESTRYTIQVVALSYKSGLKGYADMLPSDQPLWSNMKKIDGLPWYTLLYGSFPSKQSASKKLNALPNIIKEQKPFIRSISSIKKSANPDMVKIN</sequence>
<reference evidence="2 3" key="1">
    <citation type="submission" date="2017-10" db="EMBL/GenBank/DDBJ databases">
        <title>Nyctiphanis sp. nov., isolated from the stomach of the euphausiid Nyctiphanes simplex (Hansen, 1911) in the Gulf of California.</title>
        <authorList>
            <person name="Gomez-Gil B."/>
            <person name="Aguilar-Mendez M."/>
            <person name="Lopez-Cortes A."/>
            <person name="Gomez-Gutierrez J."/>
            <person name="Roque A."/>
            <person name="Lang E."/>
            <person name="Gonzalez-Castillo A."/>
        </authorList>
    </citation>
    <scope>NUCLEOTIDE SEQUENCE [LARGE SCALE GENOMIC DNA]</scope>
    <source>
        <strain evidence="2 3">CAIM 600</strain>
    </source>
</reference>
<dbReference type="EMBL" id="PEIB01000002">
    <property type="protein sequence ID" value="RXJ74585.1"/>
    <property type="molecule type" value="Genomic_DNA"/>
</dbReference>
<keyword evidence="3" id="KW-1185">Reference proteome</keyword>
<evidence type="ECO:0000313" key="3">
    <source>
        <dbReference type="Proteomes" id="UP000290287"/>
    </source>
</evidence>
<dbReference type="GO" id="GO:0042834">
    <property type="term" value="F:peptidoglycan binding"/>
    <property type="evidence" value="ECO:0007669"/>
    <property type="project" value="InterPro"/>
</dbReference>
<evidence type="ECO:0000313" key="2">
    <source>
        <dbReference type="EMBL" id="RXJ74585.1"/>
    </source>
</evidence>
<proteinExistence type="predicted"/>
<organism evidence="2 3">
    <name type="scientific">Veronia nyctiphanis</name>
    <dbReference type="NCBI Taxonomy" id="1278244"/>
    <lineage>
        <taxon>Bacteria</taxon>
        <taxon>Pseudomonadati</taxon>
        <taxon>Pseudomonadota</taxon>
        <taxon>Gammaproteobacteria</taxon>
        <taxon>Vibrionales</taxon>
        <taxon>Vibrionaceae</taxon>
        <taxon>Veronia</taxon>
    </lineage>
</organism>
<protein>
    <submittedName>
        <fullName evidence="2">DamX-related protein</fullName>
    </submittedName>
</protein>
<name>A0A4Q0YUT8_9GAMM</name>
<dbReference type="InterPro" id="IPR007730">
    <property type="entry name" value="SPOR-like_dom"/>
</dbReference>
<dbReference type="PROSITE" id="PS51724">
    <property type="entry name" value="SPOR"/>
    <property type="match status" value="1"/>
</dbReference>
<gene>
    <name evidence="2" type="ORF">CS022_03175</name>
</gene>
<dbReference type="Pfam" id="PF05036">
    <property type="entry name" value="SPOR"/>
    <property type="match status" value="1"/>
</dbReference>
<dbReference type="AlphaFoldDB" id="A0A4Q0YUT8"/>
<comment type="caution">
    <text evidence="2">The sequence shown here is derived from an EMBL/GenBank/DDBJ whole genome shotgun (WGS) entry which is preliminary data.</text>
</comment>
<dbReference type="OrthoDB" id="6189369at2"/>
<dbReference type="PROSITE" id="PS51257">
    <property type="entry name" value="PROKAR_LIPOPROTEIN"/>
    <property type="match status" value="1"/>
</dbReference>
<dbReference type="RefSeq" id="WP_129121054.1">
    <property type="nucleotide sequence ID" value="NZ_PEIB01000002.1"/>
</dbReference>
<dbReference type="InterPro" id="IPR036680">
    <property type="entry name" value="SPOR-like_sf"/>
</dbReference>
<dbReference type="Proteomes" id="UP000290287">
    <property type="component" value="Unassembled WGS sequence"/>
</dbReference>
<accession>A0A4Q0YUT8</accession>
<dbReference type="Gene3D" id="3.30.70.1070">
    <property type="entry name" value="Sporulation related repeat"/>
    <property type="match status" value="1"/>
</dbReference>
<evidence type="ECO:0000259" key="1">
    <source>
        <dbReference type="PROSITE" id="PS51724"/>
    </source>
</evidence>
<feature type="domain" description="SPOR" evidence="1">
    <location>
        <begin position="71"/>
        <end position="149"/>
    </location>
</feature>